<feature type="chain" id="PRO_5026162887" evidence="1">
    <location>
        <begin position="24"/>
        <end position="361"/>
    </location>
</feature>
<dbReference type="OrthoDB" id="9793489at2"/>
<evidence type="ECO:0000313" key="4">
    <source>
        <dbReference type="Proteomes" id="UP000431264"/>
    </source>
</evidence>
<dbReference type="SUPFAM" id="SSF56601">
    <property type="entry name" value="beta-lactamase/transpeptidase-like"/>
    <property type="match status" value="1"/>
</dbReference>
<evidence type="ECO:0000256" key="1">
    <source>
        <dbReference type="SAM" id="SignalP"/>
    </source>
</evidence>
<dbReference type="PANTHER" id="PTHR46825">
    <property type="entry name" value="D-ALANYL-D-ALANINE-CARBOXYPEPTIDASE/ENDOPEPTIDASE AMPH"/>
    <property type="match status" value="1"/>
</dbReference>
<dbReference type="AlphaFoldDB" id="A0A6I4IVN0"/>
<proteinExistence type="predicted"/>
<dbReference type="GO" id="GO:0016787">
    <property type="term" value="F:hydrolase activity"/>
    <property type="evidence" value="ECO:0007669"/>
    <property type="project" value="UniProtKB-KW"/>
</dbReference>
<keyword evidence="1" id="KW-0732">Signal</keyword>
<gene>
    <name evidence="3" type="ORF">GOQ30_17360</name>
</gene>
<evidence type="ECO:0000313" key="3">
    <source>
        <dbReference type="EMBL" id="MVO10943.1"/>
    </source>
</evidence>
<dbReference type="Pfam" id="PF00144">
    <property type="entry name" value="Beta-lactamase"/>
    <property type="match status" value="1"/>
</dbReference>
<dbReference type="InterPro" id="IPR001466">
    <property type="entry name" value="Beta-lactam-related"/>
</dbReference>
<dbReference type="Gene3D" id="3.40.710.10">
    <property type="entry name" value="DD-peptidase/beta-lactamase superfamily"/>
    <property type="match status" value="1"/>
</dbReference>
<feature type="domain" description="Beta-lactamase-related" evidence="2">
    <location>
        <begin position="46"/>
        <end position="349"/>
    </location>
</feature>
<keyword evidence="4" id="KW-1185">Reference proteome</keyword>
<feature type="signal peptide" evidence="1">
    <location>
        <begin position="1"/>
        <end position="23"/>
    </location>
</feature>
<dbReference type="PANTHER" id="PTHR46825:SF9">
    <property type="entry name" value="BETA-LACTAMASE-RELATED DOMAIN-CONTAINING PROTEIN"/>
    <property type="match status" value="1"/>
</dbReference>
<protein>
    <submittedName>
        <fullName evidence="3">Serine hydrolase</fullName>
    </submittedName>
</protein>
<evidence type="ECO:0000259" key="2">
    <source>
        <dbReference type="Pfam" id="PF00144"/>
    </source>
</evidence>
<dbReference type="InterPro" id="IPR050491">
    <property type="entry name" value="AmpC-like"/>
</dbReference>
<accession>A0A6I4IVN0</accession>
<sequence length="361" mass="41970">MKKLSPILFLAFLLIIASCNQYKNNYQLSEKSIYSESGNLHLLDSLLNDLYKEDKINGTVLVLKNNHPVFEKSYGYATADKSKQLTKEYQFIIGSIYKEFPAVAIMQLEEKKLLQLQNPISQYISNLPEWANSITIEHLLQYTSGLPTINWNQLFQNNGNPTEKEVYEHIQKIDHLEFQPGTNYLYTNCSPLLLIKIVEKITNKKFEKYLNDNILKPNHINGITLKDQFPYKNPSLMAMPFNYEYVPDSFKLSIKNLLFVSKAKSLGDWFYKLDRYKIISEKSYKVLAKKFKAEDDFQAPLGNVIYDTKGNLIEHTHHGSSGNYECLGRHFIQDELTIIILTNQKKRNLYELSNLIKEVLK</sequence>
<organism evidence="3 4">
    <name type="scientific">Flavobacterium profundi</name>
    <dbReference type="NCBI Taxonomy" id="1774945"/>
    <lineage>
        <taxon>Bacteria</taxon>
        <taxon>Pseudomonadati</taxon>
        <taxon>Bacteroidota</taxon>
        <taxon>Flavobacteriia</taxon>
        <taxon>Flavobacteriales</taxon>
        <taxon>Flavobacteriaceae</taxon>
        <taxon>Flavobacterium</taxon>
    </lineage>
</organism>
<dbReference type="PROSITE" id="PS51257">
    <property type="entry name" value="PROKAR_LIPOPROTEIN"/>
    <property type="match status" value="1"/>
</dbReference>
<comment type="caution">
    <text evidence="3">The sequence shown here is derived from an EMBL/GenBank/DDBJ whole genome shotgun (WGS) entry which is preliminary data.</text>
</comment>
<dbReference type="InterPro" id="IPR012338">
    <property type="entry name" value="Beta-lactam/transpept-like"/>
</dbReference>
<dbReference type="EMBL" id="WQLW01000018">
    <property type="protein sequence ID" value="MVO10943.1"/>
    <property type="molecule type" value="Genomic_DNA"/>
</dbReference>
<name>A0A6I4IVN0_9FLAO</name>
<dbReference type="RefSeq" id="WP_140999362.1">
    <property type="nucleotide sequence ID" value="NZ_VDCZ01000018.1"/>
</dbReference>
<dbReference type="Proteomes" id="UP000431264">
    <property type="component" value="Unassembled WGS sequence"/>
</dbReference>
<reference evidence="4" key="1">
    <citation type="submission" date="2019-05" db="EMBL/GenBank/DDBJ databases">
        <title>Flavobacterium profundi sp. nov., isolated from a deep-sea seamount.</title>
        <authorList>
            <person name="Zhang D.-C."/>
        </authorList>
    </citation>
    <scope>NUCLEOTIDE SEQUENCE [LARGE SCALE GENOMIC DNA]</scope>
    <source>
        <strain evidence="4">TP390</strain>
    </source>
</reference>
<keyword evidence="3" id="KW-0378">Hydrolase</keyword>